<name>A0A8H2QYI9_9FIRM</name>
<dbReference type="EMBL" id="CAACYI010000001">
    <property type="protein sequence ID" value="VFB16962.1"/>
    <property type="molecule type" value="Genomic_DNA"/>
</dbReference>
<accession>A0A8H2QYI9</accession>
<organism evidence="2 3">
    <name type="scientific">Urinicoccus massiliensis</name>
    <dbReference type="NCBI Taxonomy" id="1723382"/>
    <lineage>
        <taxon>Bacteria</taxon>
        <taxon>Bacillati</taxon>
        <taxon>Bacillota</taxon>
        <taxon>Tissierellia</taxon>
        <taxon>Tissierellales</taxon>
        <taxon>Peptoniphilaceae</taxon>
        <taxon>Urinicoccus</taxon>
    </lineage>
</organism>
<reference evidence="2 3" key="1">
    <citation type="submission" date="2019-02" db="EMBL/GenBank/DDBJ databases">
        <authorList>
            <consortium name="Pathogen Informatics"/>
        </authorList>
    </citation>
    <scope>NUCLEOTIDE SEQUENCE [LARGE SCALE GENOMIC DNA]</scope>
    <source>
        <strain evidence="2 3">3012STDY7089603</strain>
    </source>
</reference>
<keyword evidence="1" id="KW-0812">Transmembrane</keyword>
<dbReference type="AlphaFoldDB" id="A0A8H2QYI9"/>
<feature type="transmembrane region" description="Helical" evidence="1">
    <location>
        <begin position="9"/>
        <end position="27"/>
    </location>
</feature>
<keyword evidence="3" id="KW-1185">Reference proteome</keyword>
<proteinExistence type="predicted"/>
<feature type="transmembrane region" description="Helical" evidence="1">
    <location>
        <begin position="33"/>
        <end position="54"/>
    </location>
</feature>
<protein>
    <submittedName>
        <fullName evidence="2">Uncharacterized protein</fullName>
    </submittedName>
</protein>
<keyword evidence="1" id="KW-0472">Membrane</keyword>
<dbReference type="RefSeq" id="WP_072469833.1">
    <property type="nucleotide sequence ID" value="NZ_CAACYI010000001.1"/>
</dbReference>
<gene>
    <name evidence="2" type="ORF">NCTC13150_01538</name>
</gene>
<evidence type="ECO:0000256" key="1">
    <source>
        <dbReference type="SAM" id="Phobius"/>
    </source>
</evidence>
<dbReference type="Proteomes" id="UP000377798">
    <property type="component" value="Unassembled WGS sequence"/>
</dbReference>
<evidence type="ECO:0000313" key="2">
    <source>
        <dbReference type="EMBL" id="VFB16962.1"/>
    </source>
</evidence>
<sequence length="64" mass="7523">MEKEKKTNFFAYLLPALLVLDLFYYYSHKTNTVAVAYIYGALFVASYFCLLAAWKGRRKKTQEN</sequence>
<evidence type="ECO:0000313" key="3">
    <source>
        <dbReference type="Proteomes" id="UP000377798"/>
    </source>
</evidence>
<comment type="caution">
    <text evidence="2">The sequence shown here is derived from an EMBL/GenBank/DDBJ whole genome shotgun (WGS) entry which is preliminary data.</text>
</comment>
<keyword evidence="1" id="KW-1133">Transmembrane helix</keyword>